<sequence length="1508" mass="167239">MSQPLSAFDLQKVRLHRGSQHHGFEELCAQLLSLEPRPASACFYRKGGSADAGVEAYVEFDGGDQHCLQAKFYSQFTTDLASKLTASLNQAFDNHPKLVKYIVCLPFNLRDPGKSSTKSTTEMNRWKAWKDKAQADARKRSRVLELELWDASAIHTKLTSSDGRYAGRMKYWLDQEVFGERWFAKRWQEAKSVLGERYLPKFNVETPARQLIDALVRGPDFFVRLEALAGKVLEAVVSVRSSLAGAVKASPAAPPPANDLLAPVVALCGALRPRDVSIEGVYDVDAWRDAATVARKSLGDLLSWLWDVASKPNGDHWRSLAHYTYRLIDLLDDIAHELASDKWDAANKKALFLTGPGGSGKSHLLGDAVQSILEGKRPAVLVPSSVLGANPTGWLSVAERLGRGAPLSVDELLGALDAAGQAAETRALLAIDAINEGPARRWWPEQLSEFLVEAQRYPYVSVVLTCRDTFVDRMVTPSTASTLVSHWARGVVKGFEDSTGELARRYLNMRGVTGWLGVRPGPESTNPLFLRTCCDAVLAAGGHELPRGLEGITAMFSFYKREVASSVERRLGVVPQLRVVDRFLASFAELVTASADRYVLYEDAYRLAEQTFASGGVAEKNLLAALEAEGLLAVEPGVGADPSRDYVRFTFERMSDHEIARAILRKHFEHHALADAFTAGTPLGDTLRSTDWGLESVIQALAIQIAEGHSAELGDIVPAKYAPGVWGGRENFLDTVHWRSAQSVTQRTLHWIEDAVDADGLAGFYIEFGPQVGNAFNADWLHQRLAGMTMPARDVDWSVTVNRLGFEKGGSIQRIVDWALASGRRITDPVRVELLGTTLTWLLTTSHREVRDKATKALACVLAGSGAASLALLEKFKTVDDGYLQERLFAAAYGAAMQGSWSAAEYSPVAKFVLKEFFEPGTTTHVLTRDFARGIVEIAVHMGAIADSQAAAARPPYQCSWTVDLVPEEALAGFVWPAGSDIDDDVVRSCLHDDFEHYTIPHSTQSFGCSPRAAPSAISTYQLAALWLKHFDSWAGEDARDALKDLLSARREIVVARRSNWERREKLEEAAKLVFDRFKSKVGMLVAENFRICTASGDLLVPEAEYVDGRASFDSLWAARWVAKRAHDLGWSAKDFERAEQAFRPTLDRMDHRIERLGKKYQWLALHELVGRLSDSVQLLAGWSKDDPEPYQGPWQVSGRDIDPSMLRRSTKDDGWKAWSATWWMPKQAKLSCRTPQEAVQWLTSEVDVVNDEKVIDLLDIDGRRWLSLHGAGSWTRMGNRQHPQEVTRKSWVHLHCLIVSPADEDNLVAALTRSKAESHPDLPNRDGFSEAFLGEYGWHPSAKGLDEWHAASDWRERLPRLLVPTVQYSHSKGYDYSADGTCNFRMPGAWLCAGLGLRLSNGADLTWTDGKRTTFFDPAVTQDGPSAALVDRDAFLAFVQREGLRAVWVLYGEKELYGPDSRGNAFGGRLHHLGVYRHAGGDNWEVEKHRWHLKPSAGQLAAFMQCC</sequence>
<protein>
    <recommendedName>
        <fullName evidence="3">ATP-binding protein</fullName>
    </recommendedName>
</protein>
<evidence type="ECO:0000313" key="2">
    <source>
        <dbReference type="Proteomes" id="UP000678374"/>
    </source>
</evidence>
<name>A0A940YI41_9BURK</name>
<keyword evidence="2" id="KW-1185">Reference proteome</keyword>
<dbReference type="InterPro" id="IPR027417">
    <property type="entry name" value="P-loop_NTPase"/>
</dbReference>
<dbReference type="SUPFAM" id="SSF52540">
    <property type="entry name" value="P-loop containing nucleoside triphosphate hydrolases"/>
    <property type="match status" value="1"/>
</dbReference>
<reference evidence="1" key="1">
    <citation type="submission" date="2021-04" db="EMBL/GenBank/DDBJ databases">
        <title>The genome sequence of Ideonella sp. 4Y11.</title>
        <authorList>
            <person name="Liu Y."/>
        </authorList>
    </citation>
    <scope>NUCLEOTIDE SEQUENCE</scope>
    <source>
        <strain evidence="1">4Y11</strain>
    </source>
</reference>
<dbReference type="RefSeq" id="WP_210800751.1">
    <property type="nucleotide sequence ID" value="NZ_JAGQDE010000003.1"/>
</dbReference>
<organism evidence="1 2">
    <name type="scientific">Ideonella aquatica</name>
    <dbReference type="NCBI Taxonomy" id="2824119"/>
    <lineage>
        <taxon>Bacteria</taxon>
        <taxon>Pseudomonadati</taxon>
        <taxon>Pseudomonadota</taxon>
        <taxon>Betaproteobacteria</taxon>
        <taxon>Burkholderiales</taxon>
        <taxon>Sphaerotilaceae</taxon>
        <taxon>Ideonella</taxon>
    </lineage>
</organism>
<dbReference type="Gene3D" id="3.40.50.300">
    <property type="entry name" value="P-loop containing nucleotide triphosphate hydrolases"/>
    <property type="match status" value="1"/>
</dbReference>
<accession>A0A940YI41</accession>
<dbReference type="EMBL" id="JAGQDE010000003">
    <property type="protein sequence ID" value="MBQ0958234.1"/>
    <property type="molecule type" value="Genomic_DNA"/>
</dbReference>
<proteinExistence type="predicted"/>
<evidence type="ECO:0008006" key="3">
    <source>
        <dbReference type="Google" id="ProtNLM"/>
    </source>
</evidence>
<dbReference type="Proteomes" id="UP000678374">
    <property type="component" value="Unassembled WGS sequence"/>
</dbReference>
<comment type="caution">
    <text evidence="1">The sequence shown here is derived from an EMBL/GenBank/DDBJ whole genome shotgun (WGS) entry which is preliminary data.</text>
</comment>
<evidence type="ECO:0000313" key="1">
    <source>
        <dbReference type="EMBL" id="MBQ0958234.1"/>
    </source>
</evidence>
<gene>
    <name evidence="1" type="ORF">KAK06_04630</name>
</gene>